<dbReference type="OrthoDB" id="7473114at2759"/>
<comment type="caution">
    <text evidence="2">The sequence shown here is derived from an EMBL/GenBank/DDBJ whole genome shotgun (WGS) entry which is preliminary data.</text>
</comment>
<gene>
    <name evidence="2" type="ORF">CR513_18294</name>
</gene>
<name>A0A371H7Q8_MUCPR</name>
<reference evidence="2" key="1">
    <citation type="submission" date="2018-05" db="EMBL/GenBank/DDBJ databases">
        <title>Draft genome of Mucuna pruriens seed.</title>
        <authorList>
            <person name="Nnadi N.E."/>
            <person name="Vos R."/>
            <person name="Hasami M.H."/>
            <person name="Devisetty U.K."/>
            <person name="Aguiy J.C."/>
        </authorList>
    </citation>
    <scope>NUCLEOTIDE SEQUENCE [LARGE SCALE GENOMIC DNA]</scope>
    <source>
        <strain evidence="2">JCA_2017</strain>
    </source>
</reference>
<accession>A0A371H7Q8</accession>
<evidence type="ECO:0000313" key="2">
    <source>
        <dbReference type="EMBL" id="RDX98756.1"/>
    </source>
</evidence>
<dbReference type="InterPro" id="IPR013103">
    <property type="entry name" value="RVT_2"/>
</dbReference>
<dbReference type="Pfam" id="PF07727">
    <property type="entry name" value="RVT_2"/>
    <property type="match status" value="1"/>
</dbReference>
<evidence type="ECO:0000259" key="1">
    <source>
        <dbReference type="Pfam" id="PF07727"/>
    </source>
</evidence>
<organism evidence="2 3">
    <name type="scientific">Mucuna pruriens</name>
    <name type="common">Velvet bean</name>
    <name type="synonym">Dolichos pruriens</name>
    <dbReference type="NCBI Taxonomy" id="157652"/>
    <lineage>
        <taxon>Eukaryota</taxon>
        <taxon>Viridiplantae</taxon>
        <taxon>Streptophyta</taxon>
        <taxon>Embryophyta</taxon>
        <taxon>Tracheophyta</taxon>
        <taxon>Spermatophyta</taxon>
        <taxon>Magnoliopsida</taxon>
        <taxon>eudicotyledons</taxon>
        <taxon>Gunneridae</taxon>
        <taxon>Pentapetalae</taxon>
        <taxon>rosids</taxon>
        <taxon>fabids</taxon>
        <taxon>Fabales</taxon>
        <taxon>Fabaceae</taxon>
        <taxon>Papilionoideae</taxon>
        <taxon>50 kb inversion clade</taxon>
        <taxon>NPAAA clade</taxon>
        <taxon>indigoferoid/millettioid clade</taxon>
        <taxon>Phaseoleae</taxon>
        <taxon>Mucuna</taxon>
    </lineage>
</organism>
<sequence>MSSLSSIQIPKSIQEAFDHPIWQQAMIDEMQALEHNGTWDLVSLPPRKTIVGCRWEYAINHRLKAKLVAKGYTQVYGLNYGDTFSTVANISSICLFLTMVAIRH</sequence>
<proteinExistence type="predicted"/>
<dbReference type="EMBL" id="QJKJ01003384">
    <property type="protein sequence ID" value="RDX98756.1"/>
    <property type="molecule type" value="Genomic_DNA"/>
</dbReference>
<keyword evidence="3" id="KW-1185">Reference proteome</keyword>
<evidence type="ECO:0000313" key="3">
    <source>
        <dbReference type="Proteomes" id="UP000257109"/>
    </source>
</evidence>
<feature type="domain" description="Reverse transcriptase Ty1/copia-type" evidence="1">
    <location>
        <begin position="36"/>
        <end position="101"/>
    </location>
</feature>
<protein>
    <submittedName>
        <fullName evidence="2">Mitochondrial protein</fullName>
    </submittedName>
</protein>
<dbReference type="STRING" id="157652.A0A371H7Q8"/>
<dbReference type="Proteomes" id="UP000257109">
    <property type="component" value="Unassembled WGS sequence"/>
</dbReference>
<dbReference type="AlphaFoldDB" id="A0A371H7Q8"/>
<feature type="non-terminal residue" evidence="2">
    <location>
        <position position="1"/>
    </location>
</feature>